<gene>
    <name evidence="1" type="ORF">H6H03_19950</name>
</gene>
<reference evidence="1 2" key="1">
    <citation type="journal article" date="2020" name="ISME J.">
        <title>Comparative genomics reveals insights into cyanobacterial evolution and habitat adaptation.</title>
        <authorList>
            <person name="Chen M.Y."/>
            <person name="Teng W.K."/>
            <person name="Zhao L."/>
            <person name="Hu C.X."/>
            <person name="Zhou Y.K."/>
            <person name="Han B.P."/>
            <person name="Song L.R."/>
            <person name="Shu W.S."/>
        </authorList>
    </citation>
    <scope>NUCLEOTIDE SEQUENCE [LARGE SCALE GENOMIC DNA]</scope>
    <source>
        <strain evidence="1 2">FACHB-159</strain>
    </source>
</reference>
<dbReference type="RefSeq" id="WP_190956785.1">
    <property type="nucleotide sequence ID" value="NZ_JACJTU010000019.1"/>
</dbReference>
<comment type="caution">
    <text evidence="1">The sequence shown here is derived from an EMBL/GenBank/DDBJ whole genome shotgun (WGS) entry which is preliminary data.</text>
</comment>
<protein>
    <submittedName>
        <fullName evidence="1">Uncharacterized protein</fullName>
    </submittedName>
</protein>
<dbReference type="EMBL" id="JACJTU010000019">
    <property type="protein sequence ID" value="MBD2736136.1"/>
    <property type="molecule type" value="Genomic_DNA"/>
</dbReference>
<evidence type="ECO:0000313" key="1">
    <source>
        <dbReference type="EMBL" id="MBD2736136.1"/>
    </source>
</evidence>
<proteinExistence type="predicted"/>
<accession>A0ABR8KBB6</accession>
<evidence type="ECO:0000313" key="2">
    <source>
        <dbReference type="Proteomes" id="UP000637383"/>
    </source>
</evidence>
<dbReference type="Proteomes" id="UP000637383">
    <property type="component" value="Unassembled WGS sequence"/>
</dbReference>
<sequence length="56" mass="5954">MGYGAWGMGSVRKNRIYASSSFTLPTPPYPPISPSSSPCPMPNAQCPMPISPITLL</sequence>
<keyword evidence="2" id="KW-1185">Reference proteome</keyword>
<name>A0ABR8KBB6_9NOSO</name>
<organism evidence="1 2">
    <name type="scientific">Nostoc paludosum FACHB-159</name>
    <dbReference type="NCBI Taxonomy" id="2692908"/>
    <lineage>
        <taxon>Bacteria</taxon>
        <taxon>Bacillati</taxon>
        <taxon>Cyanobacteriota</taxon>
        <taxon>Cyanophyceae</taxon>
        <taxon>Nostocales</taxon>
        <taxon>Nostocaceae</taxon>
        <taxon>Nostoc</taxon>
    </lineage>
</organism>